<feature type="compositionally biased region" description="Polar residues" evidence="1">
    <location>
        <begin position="200"/>
        <end position="209"/>
    </location>
</feature>
<feature type="region of interest" description="Disordered" evidence="1">
    <location>
        <begin position="118"/>
        <end position="209"/>
    </location>
</feature>
<keyword evidence="2" id="KW-0472">Membrane</keyword>
<feature type="compositionally biased region" description="Low complexity" evidence="1">
    <location>
        <begin position="182"/>
        <end position="199"/>
    </location>
</feature>
<dbReference type="Pfam" id="PF21939">
    <property type="entry name" value="Gp10_C"/>
    <property type="match status" value="1"/>
</dbReference>
<accession>A0A6C0ADK2</accession>
<keyword evidence="2" id="KW-0812">Transmembrane</keyword>
<dbReference type="SUPFAM" id="SSF88874">
    <property type="entry name" value="Receptor-binding domain of short tail fibre protein gp12"/>
    <property type="match status" value="1"/>
</dbReference>
<sequence length="225" mass="25054">MIDIQNLKKYKLIIIVVILLSVFLVINSFRANKEKFADGVSTDLNIDQEALENISSVYNSNNLIVTNLTVTGVSNLVPSGSIMAWYPKDSNWKNNIPQGWVLCDGSNNTPDLRGRFLLGQGKGDKLSERNFGDKGGEESHQLSSDEMPSHSHSLWISDKGTNKNEYADNTPARIMMGDRWKNNSSYSNSGKTKSNSSTKLVQSTGGNKSHNNMPPYYVVVYIMRL</sequence>
<evidence type="ECO:0000256" key="1">
    <source>
        <dbReference type="SAM" id="MobiDB-lite"/>
    </source>
</evidence>
<proteinExistence type="predicted"/>
<dbReference type="InterPro" id="IPR053827">
    <property type="entry name" value="Gp10_C"/>
</dbReference>
<organism evidence="4">
    <name type="scientific">viral metagenome</name>
    <dbReference type="NCBI Taxonomy" id="1070528"/>
    <lineage>
        <taxon>unclassified sequences</taxon>
        <taxon>metagenomes</taxon>
        <taxon>organismal metagenomes</taxon>
    </lineage>
</organism>
<feature type="compositionally biased region" description="Basic and acidic residues" evidence="1">
    <location>
        <begin position="122"/>
        <end position="140"/>
    </location>
</feature>
<feature type="domain" description="Baseplate structural protein Gp10 C-terminal" evidence="3">
    <location>
        <begin position="114"/>
        <end position="224"/>
    </location>
</feature>
<reference evidence="4" key="1">
    <citation type="journal article" date="2020" name="Nature">
        <title>Giant virus diversity and host interactions through global metagenomics.</title>
        <authorList>
            <person name="Schulz F."/>
            <person name="Roux S."/>
            <person name="Paez-Espino D."/>
            <person name="Jungbluth S."/>
            <person name="Walsh D.A."/>
            <person name="Denef V.J."/>
            <person name="McMahon K.D."/>
            <person name="Konstantinidis K.T."/>
            <person name="Eloe-Fadrosh E.A."/>
            <person name="Kyrpides N.C."/>
            <person name="Woyke T."/>
        </authorList>
    </citation>
    <scope>NUCLEOTIDE SEQUENCE</scope>
    <source>
        <strain evidence="4">GVMAG-S-1004661-13</strain>
    </source>
</reference>
<name>A0A6C0ADK2_9ZZZZ</name>
<feature type="compositionally biased region" description="Polar residues" evidence="1">
    <location>
        <begin position="141"/>
        <end position="154"/>
    </location>
</feature>
<dbReference type="AlphaFoldDB" id="A0A6C0ADK2"/>
<keyword evidence="2" id="KW-1133">Transmembrane helix</keyword>
<protein>
    <recommendedName>
        <fullName evidence="3">Baseplate structural protein Gp10 C-terminal domain-containing protein</fullName>
    </recommendedName>
</protein>
<dbReference type="CDD" id="cd22641">
    <property type="entry name" value="C24-like"/>
    <property type="match status" value="1"/>
</dbReference>
<evidence type="ECO:0000256" key="2">
    <source>
        <dbReference type="SAM" id="Phobius"/>
    </source>
</evidence>
<evidence type="ECO:0000313" key="4">
    <source>
        <dbReference type="EMBL" id="QHS77533.1"/>
    </source>
</evidence>
<dbReference type="EMBL" id="MN740553">
    <property type="protein sequence ID" value="QHS77533.1"/>
    <property type="molecule type" value="Genomic_DNA"/>
</dbReference>
<feature type="transmembrane region" description="Helical" evidence="2">
    <location>
        <begin position="12"/>
        <end position="29"/>
    </location>
</feature>
<evidence type="ECO:0000259" key="3">
    <source>
        <dbReference type="Pfam" id="PF21939"/>
    </source>
</evidence>